<evidence type="ECO:0000313" key="3">
    <source>
        <dbReference type="Proteomes" id="UP000024635"/>
    </source>
</evidence>
<evidence type="ECO:0000313" key="2">
    <source>
        <dbReference type="EMBL" id="EYB82353.1"/>
    </source>
</evidence>
<reference evidence="3" key="1">
    <citation type="journal article" date="2015" name="Nat. Genet.">
        <title>The genome and transcriptome of the zoonotic hookworm Ancylostoma ceylanicum identify infection-specific gene families.</title>
        <authorList>
            <person name="Schwarz E.M."/>
            <person name="Hu Y."/>
            <person name="Antoshechkin I."/>
            <person name="Miller M.M."/>
            <person name="Sternberg P.W."/>
            <person name="Aroian R.V."/>
        </authorList>
    </citation>
    <scope>NUCLEOTIDE SEQUENCE</scope>
    <source>
        <strain evidence="3">HY135</strain>
    </source>
</reference>
<dbReference type="Proteomes" id="UP000024635">
    <property type="component" value="Unassembled WGS sequence"/>
</dbReference>
<feature type="chain" id="PRO_5001485789" description="Secreted protein" evidence="1">
    <location>
        <begin position="25"/>
        <end position="82"/>
    </location>
</feature>
<protein>
    <recommendedName>
        <fullName evidence="4">Secreted protein</fullName>
    </recommendedName>
</protein>
<dbReference type="STRING" id="53326.A0A016RVJ0"/>
<dbReference type="EMBL" id="JARK01001697">
    <property type="protein sequence ID" value="EYB82353.1"/>
    <property type="molecule type" value="Genomic_DNA"/>
</dbReference>
<gene>
    <name evidence="2" type="primary">Acey_s0361.g3464</name>
    <name evidence="2" type="ORF">Y032_0361g3464</name>
</gene>
<sequence>MISAQMRATVHSLCIALLVVAGVADDDSEGQKTKEAMSSVWQRPMAIHVAIDTYHFHDPYLLYRQFILIHFELAKSGDTLRL</sequence>
<keyword evidence="3" id="KW-1185">Reference proteome</keyword>
<accession>A0A016RVJ0</accession>
<evidence type="ECO:0008006" key="4">
    <source>
        <dbReference type="Google" id="ProtNLM"/>
    </source>
</evidence>
<feature type="signal peptide" evidence="1">
    <location>
        <begin position="1"/>
        <end position="24"/>
    </location>
</feature>
<dbReference type="AlphaFoldDB" id="A0A016RVJ0"/>
<keyword evidence="1" id="KW-0732">Signal</keyword>
<proteinExistence type="predicted"/>
<name>A0A016RVJ0_9BILA</name>
<evidence type="ECO:0000256" key="1">
    <source>
        <dbReference type="SAM" id="SignalP"/>
    </source>
</evidence>
<comment type="caution">
    <text evidence="2">The sequence shown here is derived from an EMBL/GenBank/DDBJ whole genome shotgun (WGS) entry which is preliminary data.</text>
</comment>
<organism evidence="2 3">
    <name type="scientific">Ancylostoma ceylanicum</name>
    <dbReference type="NCBI Taxonomy" id="53326"/>
    <lineage>
        <taxon>Eukaryota</taxon>
        <taxon>Metazoa</taxon>
        <taxon>Ecdysozoa</taxon>
        <taxon>Nematoda</taxon>
        <taxon>Chromadorea</taxon>
        <taxon>Rhabditida</taxon>
        <taxon>Rhabditina</taxon>
        <taxon>Rhabditomorpha</taxon>
        <taxon>Strongyloidea</taxon>
        <taxon>Ancylostomatidae</taxon>
        <taxon>Ancylostomatinae</taxon>
        <taxon>Ancylostoma</taxon>
    </lineage>
</organism>